<evidence type="ECO:0000256" key="2">
    <source>
        <dbReference type="SAM" id="Phobius"/>
    </source>
</evidence>
<dbReference type="Gene3D" id="6.10.250.2080">
    <property type="match status" value="1"/>
</dbReference>
<dbReference type="Gene3D" id="3.40.1690.10">
    <property type="entry name" value="secretion proteins EscU"/>
    <property type="match status" value="1"/>
</dbReference>
<dbReference type="EMBL" id="AALLJB010000078">
    <property type="protein sequence ID" value="EDA8247168.1"/>
    <property type="molecule type" value="Genomic_DNA"/>
</dbReference>
<feature type="transmembrane region" description="Helical" evidence="2">
    <location>
        <begin position="184"/>
        <end position="206"/>
    </location>
</feature>
<dbReference type="Pfam" id="PF01312">
    <property type="entry name" value="Bac_export_2"/>
    <property type="match status" value="1"/>
</dbReference>
<comment type="similarity">
    <text evidence="1">Belongs to the type III secretion exporter family.</text>
</comment>
<evidence type="ECO:0000313" key="5">
    <source>
        <dbReference type="EMBL" id="EDA8247168.1"/>
    </source>
</evidence>
<accession>A0A5J1SUU2</accession>
<evidence type="ECO:0000313" key="4">
    <source>
        <dbReference type="EMBL" id="EBZ4208365.1"/>
    </source>
</evidence>
<dbReference type="PRINTS" id="PR00950">
    <property type="entry name" value="TYPE3IMSPROT"/>
</dbReference>
<proteinExistence type="inferred from homology"/>
<name>A0A5J1SUU2_SALET</name>
<feature type="transmembrane region" description="Helical" evidence="2">
    <location>
        <begin position="28"/>
        <end position="47"/>
    </location>
</feature>
<gene>
    <name evidence="5" type="ORF">A4I94_22555</name>
    <name evidence="3" type="ORF">DPY77_24275</name>
    <name evidence="4" type="ORF">EBC19_23850</name>
</gene>
<dbReference type="PANTHER" id="PTHR30531">
    <property type="entry name" value="FLAGELLAR BIOSYNTHETIC PROTEIN FLHB"/>
    <property type="match status" value="1"/>
</dbReference>
<dbReference type="SUPFAM" id="SSF160544">
    <property type="entry name" value="EscU C-terminal domain-like"/>
    <property type="match status" value="1"/>
</dbReference>
<protein>
    <submittedName>
        <fullName evidence="5">EscU/YscU/HrcU family type III secretion system export apparatus switch protein</fullName>
    </submittedName>
</protein>
<evidence type="ECO:0000313" key="3">
    <source>
        <dbReference type="EMBL" id="EBW5674244.1"/>
    </source>
</evidence>
<dbReference type="GO" id="GO:0005886">
    <property type="term" value="C:plasma membrane"/>
    <property type="evidence" value="ECO:0007669"/>
    <property type="project" value="TreeGrafter"/>
</dbReference>
<feature type="transmembrane region" description="Helical" evidence="2">
    <location>
        <begin position="78"/>
        <end position="100"/>
    </location>
</feature>
<organism evidence="5">
    <name type="scientific">Salmonella enterica subsp. enterica serovar London</name>
    <dbReference type="NCBI Taxonomy" id="149390"/>
    <lineage>
        <taxon>Bacteria</taxon>
        <taxon>Pseudomonadati</taxon>
        <taxon>Pseudomonadota</taxon>
        <taxon>Gammaproteobacteria</taxon>
        <taxon>Enterobacterales</taxon>
        <taxon>Enterobacteriaceae</taxon>
        <taxon>Salmonella</taxon>
    </lineage>
</organism>
<comment type="caution">
    <text evidence="5">The sequence shown here is derived from an EMBL/GenBank/DDBJ whole genome shotgun (WGS) entry which is preliminary data.</text>
</comment>
<dbReference type="PANTHER" id="PTHR30531:SF14">
    <property type="entry name" value="SURFACE PRESENTATION OF ANTIGENS PROTEIN SPAS"/>
    <property type="match status" value="1"/>
</dbReference>
<evidence type="ECO:0000256" key="1">
    <source>
        <dbReference type="ARBA" id="ARBA00010690"/>
    </source>
</evidence>
<keyword evidence="2" id="KW-1133">Transmembrane helix</keyword>
<dbReference type="RefSeq" id="WP_263258462.1">
    <property type="nucleotide sequence ID" value="NZ_CP082930.1"/>
</dbReference>
<sequence>MAQKTEKPTDKRRRDTARKGQSFRSRDLVTSVILCCGIIFMVNSFSLKPFITFYTNILVKSDFTEISIMTYLSSLMNVFFEIIFSFFFVCVCSGFLITLIQTRFAIASEGLKPNLNALNPIQGFKKLFNVKTVKELVKSICYLIALCLTICHFFQKKYLKYLLSTTNMNINGLIYKWITVTENFVFTFIALSSVILVVNFIAEYFIHLNEMKMDKHEVKQEFKENEGNPEIKSARKRAHINILSGEEMAAIKNSEVIIANPTHIAIAVYFNPEVALFPFIALRCSNMKAIAAIKYAEQNGIPVVRNIKLARKLYQTYQQHSFISPDDELLLSVMEVLIWLQQVETGLLNEKVD</sequence>
<feature type="transmembrane region" description="Helical" evidence="2">
    <location>
        <begin position="136"/>
        <end position="155"/>
    </location>
</feature>
<dbReference type="EMBL" id="AAHISR010000047">
    <property type="protein sequence ID" value="EBW5674244.1"/>
    <property type="molecule type" value="Genomic_DNA"/>
</dbReference>
<reference evidence="5" key="1">
    <citation type="submission" date="2018-07" db="EMBL/GenBank/DDBJ databases">
        <authorList>
            <person name="Ashton P.M."/>
            <person name="Dallman T."/>
            <person name="Nair S."/>
            <person name="De Pinna E."/>
            <person name="Peters T."/>
            <person name="Grant K."/>
        </authorList>
    </citation>
    <scope>NUCLEOTIDE SEQUENCE</scope>
    <source>
        <strain evidence="5">186598</strain>
        <strain evidence="3">196404</strain>
        <strain evidence="4">623457</strain>
    </source>
</reference>
<keyword evidence="2" id="KW-0472">Membrane</keyword>
<dbReference type="EMBL" id="AAHRBT010000043">
    <property type="protein sequence ID" value="EBZ4208365.1"/>
    <property type="molecule type" value="Genomic_DNA"/>
</dbReference>
<dbReference type="InterPro" id="IPR029025">
    <property type="entry name" value="T3SS_substrate_exporter_C"/>
</dbReference>
<keyword evidence="2" id="KW-0812">Transmembrane</keyword>
<dbReference type="GO" id="GO:0009306">
    <property type="term" value="P:protein secretion"/>
    <property type="evidence" value="ECO:0007669"/>
    <property type="project" value="InterPro"/>
</dbReference>
<dbReference type="AlphaFoldDB" id="A0A5J1SUU2"/>
<dbReference type="InterPro" id="IPR006135">
    <property type="entry name" value="T3SS_substrate_exporter"/>
</dbReference>
<dbReference type="NCBIfam" id="NF006017">
    <property type="entry name" value="PRK08156.1"/>
    <property type="match status" value="1"/>
</dbReference>